<protein>
    <submittedName>
        <fullName evidence="2">Uncharacterized protein</fullName>
    </submittedName>
</protein>
<keyword evidence="3" id="KW-1185">Reference proteome</keyword>
<reference evidence="2 3" key="1">
    <citation type="submission" date="2024-02" db="EMBL/GenBank/DDBJ databases">
        <title>de novo genome assembly of Solanum bulbocastanum strain 11H21.</title>
        <authorList>
            <person name="Hosaka A.J."/>
        </authorList>
    </citation>
    <scope>NUCLEOTIDE SEQUENCE [LARGE SCALE GENOMIC DNA]</scope>
    <source>
        <tissue evidence="2">Young leaves</tissue>
    </source>
</reference>
<evidence type="ECO:0000313" key="3">
    <source>
        <dbReference type="Proteomes" id="UP001371456"/>
    </source>
</evidence>
<organism evidence="2 3">
    <name type="scientific">Solanum bulbocastanum</name>
    <name type="common">Wild potato</name>
    <dbReference type="NCBI Taxonomy" id="147425"/>
    <lineage>
        <taxon>Eukaryota</taxon>
        <taxon>Viridiplantae</taxon>
        <taxon>Streptophyta</taxon>
        <taxon>Embryophyta</taxon>
        <taxon>Tracheophyta</taxon>
        <taxon>Spermatophyta</taxon>
        <taxon>Magnoliopsida</taxon>
        <taxon>eudicotyledons</taxon>
        <taxon>Gunneridae</taxon>
        <taxon>Pentapetalae</taxon>
        <taxon>asterids</taxon>
        <taxon>lamiids</taxon>
        <taxon>Solanales</taxon>
        <taxon>Solanaceae</taxon>
        <taxon>Solanoideae</taxon>
        <taxon>Solaneae</taxon>
        <taxon>Solanum</taxon>
    </lineage>
</organism>
<dbReference type="AlphaFoldDB" id="A0AAN8Y1Q4"/>
<dbReference type="Proteomes" id="UP001371456">
    <property type="component" value="Unassembled WGS sequence"/>
</dbReference>
<name>A0AAN8Y1Q4_SOLBU</name>
<proteinExistence type="predicted"/>
<feature type="region of interest" description="Disordered" evidence="1">
    <location>
        <begin position="56"/>
        <end position="93"/>
    </location>
</feature>
<evidence type="ECO:0000313" key="2">
    <source>
        <dbReference type="EMBL" id="KAK6776049.1"/>
    </source>
</evidence>
<sequence length="120" mass="13330">MSQDNPYDLKSHKYYNYVIPSMQFSQSLNSNDRLVDPRLYSQEALIVCQRLTSSSMSGTVESFSGPRPPHQQTAVLPSRKHPRSPPVEPEDCRSDCGLSSFSVVEDGDCEGDNDNIVSSS</sequence>
<gene>
    <name evidence="2" type="ORF">RDI58_027050</name>
</gene>
<accession>A0AAN8Y1Q4</accession>
<comment type="caution">
    <text evidence="2">The sequence shown here is derived from an EMBL/GenBank/DDBJ whole genome shotgun (WGS) entry which is preliminary data.</text>
</comment>
<dbReference type="EMBL" id="JBANQN010000011">
    <property type="protein sequence ID" value="KAK6776049.1"/>
    <property type="molecule type" value="Genomic_DNA"/>
</dbReference>
<evidence type="ECO:0000256" key="1">
    <source>
        <dbReference type="SAM" id="MobiDB-lite"/>
    </source>
</evidence>